<evidence type="ECO:0000313" key="1">
    <source>
        <dbReference type="EMBL" id="NME71263.1"/>
    </source>
</evidence>
<protein>
    <submittedName>
        <fullName evidence="1">Uncharacterized protein</fullName>
    </submittedName>
</protein>
<keyword evidence="2" id="KW-1185">Reference proteome</keyword>
<sequence>MINDSIEVSKTDIDGFFEAEIPIPVDKLLFKGIGLDPATIEITDNCNKLEVVMMYTFTYDFISLKRVDKKRKKRYKKLPEIYKTAIDKGIFEMIHPCYIRDFEPY</sequence>
<gene>
    <name evidence="1" type="ORF">HHU12_25080</name>
</gene>
<comment type="caution">
    <text evidence="1">The sequence shown here is derived from an EMBL/GenBank/DDBJ whole genome shotgun (WGS) entry which is preliminary data.</text>
</comment>
<name>A0A7X9XC12_9BACT</name>
<reference evidence="1 2" key="1">
    <citation type="submission" date="2020-04" db="EMBL/GenBank/DDBJ databases">
        <title>Flammeovirga sp. SR4, a novel species isolated from seawater.</title>
        <authorList>
            <person name="Wang X."/>
        </authorList>
    </citation>
    <scope>NUCLEOTIDE SEQUENCE [LARGE SCALE GENOMIC DNA]</scope>
    <source>
        <strain evidence="1 2">ATCC 23126</strain>
    </source>
</reference>
<organism evidence="1 2">
    <name type="scientific">Flammeovirga aprica JL-4</name>
    <dbReference type="NCBI Taxonomy" id="694437"/>
    <lineage>
        <taxon>Bacteria</taxon>
        <taxon>Pseudomonadati</taxon>
        <taxon>Bacteroidota</taxon>
        <taxon>Cytophagia</taxon>
        <taxon>Cytophagales</taxon>
        <taxon>Flammeovirgaceae</taxon>
        <taxon>Flammeovirga</taxon>
    </lineage>
</organism>
<dbReference type="AlphaFoldDB" id="A0A7X9XC12"/>
<accession>A0A7X9XC12</accession>
<dbReference type="Proteomes" id="UP000576082">
    <property type="component" value="Unassembled WGS sequence"/>
</dbReference>
<proteinExistence type="predicted"/>
<dbReference type="EMBL" id="JABANE010000091">
    <property type="protein sequence ID" value="NME71263.1"/>
    <property type="molecule type" value="Genomic_DNA"/>
</dbReference>
<evidence type="ECO:0000313" key="2">
    <source>
        <dbReference type="Proteomes" id="UP000576082"/>
    </source>
</evidence>